<dbReference type="OrthoDB" id="9181958at2"/>
<dbReference type="AlphaFoldDB" id="A0A2A2F403"/>
<dbReference type="Pfam" id="PF22296">
    <property type="entry name" value="bAvd"/>
    <property type="match status" value="1"/>
</dbReference>
<comment type="caution">
    <text evidence="2">The sequence shown here is derived from an EMBL/GenBank/DDBJ whole genome shotgun (WGS) entry which is preliminary data.</text>
</comment>
<evidence type="ECO:0000313" key="3">
    <source>
        <dbReference type="Proteomes" id="UP000217771"/>
    </source>
</evidence>
<protein>
    <recommendedName>
        <fullName evidence="1">bAvd-like domain-containing protein</fullName>
    </recommendedName>
</protein>
<organism evidence="2 3">
    <name type="scientific">Halomonas salipaludis</name>
    <dbReference type="NCBI Taxonomy" id="2032625"/>
    <lineage>
        <taxon>Bacteria</taxon>
        <taxon>Pseudomonadati</taxon>
        <taxon>Pseudomonadota</taxon>
        <taxon>Gammaproteobacteria</taxon>
        <taxon>Oceanospirillales</taxon>
        <taxon>Halomonadaceae</taxon>
        <taxon>Halomonas</taxon>
    </lineage>
</organism>
<dbReference type="SUPFAM" id="SSF158446">
    <property type="entry name" value="IVS-encoded protein-like"/>
    <property type="match status" value="1"/>
</dbReference>
<sequence>MTMSPEGAPRQRGLVLLNKAEKLIIDLAPTIDKVPKHQRYRYAARLEDALWDLVARIIEAVASGQKSKIYRIEEQLRFIHSLLRHGAERKLVRPARVGEAAQQLREIGAMIGAWRKRLQ</sequence>
<dbReference type="NCBIfam" id="NF033474">
    <property type="entry name" value="DivGenRetAVD"/>
    <property type="match status" value="1"/>
</dbReference>
<evidence type="ECO:0000313" key="2">
    <source>
        <dbReference type="EMBL" id="PAU79253.1"/>
    </source>
</evidence>
<feature type="domain" description="bAvd-like" evidence="1">
    <location>
        <begin position="14"/>
        <end position="117"/>
    </location>
</feature>
<dbReference type="InterPro" id="IPR036583">
    <property type="entry name" value="23S_rRNA_IVS_sf"/>
</dbReference>
<dbReference type="EMBL" id="NSKB01000001">
    <property type="protein sequence ID" value="PAU79253.1"/>
    <property type="molecule type" value="Genomic_DNA"/>
</dbReference>
<accession>A0A2A2F403</accession>
<dbReference type="InterPro" id="IPR055360">
    <property type="entry name" value="bAvd"/>
</dbReference>
<keyword evidence="3" id="KW-1185">Reference proteome</keyword>
<proteinExistence type="predicted"/>
<dbReference type="RefSeq" id="WP_012638182.1">
    <property type="nucleotide sequence ID" value="NZ_NSKB01000001.1"/>
</dbReference>
<evidence type="ECO:0000259" key="1">
    <source>
        <dbReference type="Pfam" id="PF22296"/>
    </source>
</evidence>
<name>A0A2A2F403_9GAMM</name>
<gene>
    <name evidence="2" type="ORF">CK498_02460</name>
</gene>
<dbReference type="Proteomes" id="UP000217771">
    <property type="component" value="Unassembled WGS sequence"/>
</dbReference>
<dbReference type="CDD" id="cd16376">
    <property type="entry name" value="Avd_like"/>
    <property type="match status" value="1"/>
</dbReference>
<reference evidence="2 3" key="1">
    <citation type="submission" date="2017-08" db="EMBL/GenBank/DDBJ databases">
        <title>Halomonas alkalisoli sp. nov., isolated from saline alkaline soil.</title>
        <authorList>
            <person name="Wang D."/>
            <person name="Zhang G."/>
        </authorList>
    </citation>
    <scope>NUCLEOTIDE SEQUENCE [LARGE SCALE GENOMIC DNA]</scope>
    <source>
        <strain evidence="2 3">WRN001</strain>
    </source>
</reference>
<dbReference type="Gene3D" id="1.20.1440.60">
    <property type="entry name" value="23S rRNA-intervening sequence"/>
    <property type="match status" value="1"/>
</dbReference>